<dbReference type="InterPro" id="IPR013087">
    <property type="entry name" value="Znf_C2H2_type"/>
</dbReference>
<evidence type="ECO:0000313" key="4">
    <source>
        <dbReference type="Proteomes" id="UP001159363"/>
    </source>
</evidence>
<evidence type="ECO:0000313" key="3">
    <source>
        <dbReference type="EMBL" id="KAJ8879338.1"/>
    </source>
</evidence>
<organism evidence="3 4">
    <name type="scientific">Dryococelus australis</name>
    <dbReference type="NCBI Taxonomy" id="614101"/>
    <lineage>
        <taxon>Eukaryota</taxon>
        <taxon>Metazoa</taxon>
        <taxon>Ecdysozoa</taxon>
        <taxon>Arthropoda</taxon>
        <taxon>Hexapoda</taxon>
        <taxon>Insecta</taxon>
        <taxon>Pterygota</taxon>
        <taxon>Neoptera</taxon>
        <taxon>Polyneoptera</taxon>
        <taxon>Phasmatodea</taxon>
        <taxon>Verophasmatodea</taxon>
        <taxon>Anareolatae</taxon>
        <taxon>Phasmatidae</taxon>
        <taxon>Eurycanthinae</taxon>
        <taxon>Dryococelus</taxon>
    </lineage>
</organism>
<keyword evidence="4" id="KW-1185">Reference proteome</keyword>
<dbReference type="Proteomes" id="UP001159363">
    <property type="component" value="Chromosome 6"/>
</dbReference>
<keyword evidence="1" id="KW-0863">Zinc-finger</keyword>
<keyword evidence="1" id="KW-0862">Zinc</keyword>
<dbReference type="PANTHER" id="PTHR31511:SF12">
    <property type="entry name" value="RHO TERMINATION FACTOR N-TERMINAL DOMAIN-CONTAINING PROTEIN"/>
    <property type="match status" value="1"/>
</dbReference>
<keyword evidence="1" id="KW-0479">Metal-binding</keyword>
<feature type="domain" description="C2H2-type" evidence="2">
    <location>
        <begin position="335"/>
        <end position="365"/>
    </location>
</feature>
<reference evidence="3 4" key="1">
    <citation type="submission" date="2023-02" db="EMBL/GenBank/DDBJ databases">
        <title>LHISI_Scaffold_Assembly.</title>
        <authorList>
            <person name="Stuart O.P."/>
            <person name="Cleave R."/>
            <person name="Magrath M.J.L."/>
            <person name="Mikheyev A.S."/>
        </authorList>
    </citation>
    <scope>NUCLEOTIDE SEQUENCE [LARGE SCALE GENOMIC DNA]</scope>
    <source>
        <strain evidence="3">Daus_M_001</strain>
        <tissue evidence="3">Leg muscle</tissue>
    </source>
</reference>
<protein>
    <recommendedName>
        <fullName evidence="2">C2H2-type domain-containing protein</fullName>
    </recommendedName>
</protein>
<evidence type="ECO:0000256" key="1">
    <source>
        <dbReference type="PROSITE-ProRule" id="PRU00042"/>
    </source>
</evidence>
<dbReference type="PANTHER" id="PTHR31511">
    <property type="entry name" value="PROTEIN CBG23764"/>
    <property type="match status" value="1"/>
</dbReference>
<comment type="caution">
    <text evidence="3">The sequence shown here is derived from an EMBL/GenBank/DDBJ whole genome shotgun (WGS) entry which is preliminary data.</text>
</comment>
<evidence type="ECO:0000259" key="2">
    <source>
        <dbReference type="PROSITE" id="PS50157"/>
    </source>
</evidence>
<proteinExistence type="predicted"/>
<dbReference type="EMBL" id="JARBHB010000007">
    <property type="protein sequence ID" value="KAJ8879338.1"/>
    <property type="molecule type" value="Genomic_DNA"/>
</dbReference>
<accession>A0ABQ9H596</accession>
<dbReference type="PROSITE" id="PS50157">
    <property type="entry name" value="ZINC_FINGER_C2H2_2"/>
    <property type="match status" value="1"/>
</dbReference>
<gene>
    <name evidence="3" type="ORF">PR048_019946</name>
</gene>
<name>A0ABQ9H596_9NEOP</name>
<sequence>MAYWNGPFGYSAGIEVCCELESAEGQWRGGGMLPCLLYYTGDSSTCMVELGREELQAHDRQKTEKTGVVEPSHYYKPSVIRSHLRSKIHKYTPIFSVEEIETAFHSRIKTYPVKNVNAYKDPKHFLNYVKETVTGLISKHSKSFKVNMKFFTAYKRGIGGNIEYVEISFKTKNEIILKSTCLEEYYTNILMLISQKKIKNKQAVINGKNDVQKCFLWSVLSALHQVKKDPLRVNKYEAYEREFDDALKGLEFPMKLDSIPTLEKRSGISINVYANEEENGGKQYIISPLKITNNKMDKHINQLYIKEEKNDHYYWVKSLSRLVTSQITKNSHEIFICDRCLQHFFSVNKLKDHEQEYRDHYGVRGELPFKGKNDILRFKN</sequence>